<keyword evidence="4" id="KW-1185">Reference proteome</keyword>
<feature type="transmembrane region" description="Helical" evidence="1">
    <location>
        <begin position="170"/>
        <end position="188"/>
    </location>
</feature>
<dbReference type="AlphaFoldDB" id="A0A937CPP2"/>
<feature type="chain" id="PRO_5036813802" evidence="2">
    <location>
        <begin position="22"/>
        <end position="189"/>
    </location>
</feature>
<dbReference type="InterPro" id="IPR007038">
    <property type="entry name" value="HupE_UreJ"/>
</dbReference>
<evidence type="ECO:0000256" key="2">
    <source>
        <dbReference type="SAM" id="SignalP"/>
    </source>
</evidence>
<feature type="transmembrane region" description="Helical" evidence="1">
    <location>
        <begin position="68"/>
        <end position="87"/>
    </location>
</feature>
<accession>A0A937CPP2</accession>
<feature type="transmembrane region" description="Helical" evidence="1">
    <location>
        <begin position="37"/>
        <end position="56"/>
    </location>
</feature>
<evidence type="ECO:0000313" key="4">
    <source>
        <dbReference type="Proteomes" id="UP000633219"/>
    </source>
</evidence>
<name>A0A937CPP2_9HYPH</name>
<feature type="transmembrane region" description="Helical" evidence="1">
    <location>
        <begin position="138"/>
        <end position="164"/>
    </location>
</feature>
<reference evidence="3" key="1">
    <citation type="submission" date="2021-01" db="EMBL/GenBank/DDBJ databases">
        <title>Rhizobium sp. strain KVB221 16S ribosomal RNA gene Genome sequencing and assembly.</title>
        <authorList>
            <person name="Kang M."/>
        </authorList>
    </citation>
    <scope>NUCLEOTIDE SEQUENCE</scope>
    <source>
        <strain evidence="3">KVB221</strain>
    </source>
</reference>
<gene>
    <name evidence="3" type="ORF">JJB09_08350</name>
</gene>
<organism evidence="3 4">
    <name type="scientific">Rhizobium setariae</name>
    <dbReference type="NCBI Taxonomy" id="2801340"/>
    <lineage>
        <taxon>Bacteria</taxon>
        <taxon>Pseudomonadati</taxon>
        <taxon>Pseudomonadota</taxon>
        <taxon>Alphaproteobacteria</taxon>
        <taxon>Hyphomicrobiales</taxon>
        <taxon>Rhizobiaceae</taxon>
        <taxon>Rhizobium/Agrobacterium group</taxon>
        <taxon>Rhizobium</taxon>
    </lineage>
</organism>
<evidence type="ECO:0000313" key="3">
    <source>
        <dbReference type="EMBL" id="MBL0372037.1"/>
    </source>
</evidence>
<protein>
    <submittedName>
        <fullName evidence="3">HupE/UreJ family protein</fullName>
    </submittedName>
</protein>
<keyword evidence="2" id="KW-0732">Signal</keyword>
<dbReference type="Pfam" id="PF04955">
    <property type="entry name" value="HupE_UreJ"/>
    <property type="match status" value="1"/>
</dbReference>
<sequence>MFKRILISLGIFPATAVSAFAHLDPTEHGSLLAGLTHPLSGADHLLAMVAVGLWAAQVGGKARWVIPSAFVSVMAVGFALALAGALLPFVEPAILASVVGLGLLVALAVRLPLASSATIVGAFALFHGYAHGGELGTAAAARFGTGFVIATGILHAVGIGLGALAGRHQIIGRTLGALTVMGGAYLIFA</sequence>
<keyword evidence="1" id="KW-0472">Membrane</keyword>
<dbReference type="Proteomes" id="UP000633219">
    <property type="component" value="Unassembled WGS sequence"/>
</dbReference>
<keyword evidence="1" id="KW-0812">Transmembrane</keyword>
<comment type="caution">
    <text evidence="3">The sequence shown here is derived from an EMBL/GenBank/DDBJ whole genome shotgun (WGS) entry which is preliminary data.</text>
</comment>
<dbReference type="RefSeq" id="WP_201655970.1">
    <property type="nucleotide sequence ID" value="NZ_JAEQNC010000004.1"/>
</dbReference>
<proteinExistence type="predicted"/>
<dbReference type="EMBL" id="JAEQNC010000004">
    <property type="protein sequence ID" value="MBL0372037.1"/>
    <property type="molecule type" value="Genomic_DNA"/>
</dbReference>
<feature type="signal peptide" evidence="2">
    <location>
        <begin position="1"/>
        <end position="21"/>
    </location>
</feature>
<evidence type="ECO:0000256" key="1">
    <source>
        <dbReference type="SAM" id="Phobius"/>
    </source>
</evidence>
<keyword evidence="1" id="KW-1133">Transmembrane helix</keyword>
<dbReference type="PIRSF" id="PIRSF016919">
    <property type="entry name" value="HupE_UreJ"/>
    <property type="match status" value="1"/>
</dbReference>
<feature type="transmembrane region" description="Helical" evidence="1">
    <location>
        <begin position="93"/>
        <end position="126"/>
    </location>
</feature>